<gene>
    <name evidence="2" type="ORF">VNO78_26954</name>
</gene>
<organism evidence="2 3">
    <name type="scientific">Psophocarpus tetragonolobus</name>
    <name type="common">Winged bean</name>
    <name type="synonym">Dolichos tetragonolobus</name>
    <dbReference type="NCBI Taxonomy" id="3891"/>
    <lineage>
        <taxon>Eukaryota</taxon>
        <taxon>Viridiplantae</taxon>
        <taxon>Streptophyta</taxon>
        <taxon>Embryophyta</taxon>
        <taxon>Tracheophyta</taxon>
        <taxon>Spermatophyta</taxon>
        <taxon>Magnoliopsida</taxon>
        <taxon>eudicotyledons</taxon>
        <taxon>Gunneridae</taxon>
        <taxon>Pentapetalae</taxon>
        <taxon>rosids</taxon>
        <taxon>fabids</taxon>
        <taxon>Fabales</taxon>
        <taxon>Fabaceae</taxon>
        <taxon>Papilionoideae</taxon>
        <taxon>50 kb inversion clade</taxon>
        <taxon>NPAAA clade</taxon>
        <taxon>indigoferoid/millettioid clade</taxon>
        <taxon>Phaseoleae</taxon>
        <taxon>Psophocarpus</taxon>
    </lineage>
</organism>
<keyword evidence="1" id="KW-0732">Signal</keyword>
<feature type="chain" id="PRO_5042987298" description="Secreted protein" evidence="1">
    <location>
        <begin position="29"/>
        <end position="91"/>
    </location>
</feature>
<dbReference type="Proteomes" id="UP001386955">
    <property type="component" value="Unassembled WGS sequence"/>
</dbReference>
<sequence>MTPLPTPQFTIEPLLLISTLWLVALLESIETSKCASFKCQLISSAISSAAHNLAPSSDLYTMARFPLESIETSKCASFKCHRFTMLTTMEA</sequence>
<dbReference type="AlphaFoldDB" id="A0AAN9RZZ2"/>
<name>A0AAN9RZZ2_PSOTE</name>
<dbReference type="EMBL" id="JAYMYS010000007">
    <property type="protein sequence ID" value="KAK7386620.1"/>
    <property type="molecule type" value="Genomic_DNA"/>
</dbReference>
<keyword evidence="3" id="KW-1185">Reference proteome</keyword>
<comment type="caution">
    <text evidence="2">The sequence shown here is derived from an EMBL/GenBank/DDBJ whole genome shotgun (WGS) entry which is preliminary data.</text>
</comment>
<evidence type="ECO:0008006" key="4">
    <source>
        <dbReference type="Google" id="ProtNLM"/>
    </source>
</evidence>
<evidence type="ECO:0000313" key="3">
    <source>
        <dbReference type="Proteomes" id="UP001386955"/>
    </source>
</evidence>
<proteinExistence type="predicted"/>
<reference evidence="2 3" key="1">
    <citation type="submission" date="2024-01" db="EMBL/GenBank/DDBJ databases">
        <title>The genomes of 5 underutilized Papilionoideae crops provide insights into root nodulation and disease resistanc.</title>
        <authorList>
            <person name="Jiang F."/>
        </authorList>
    </citation>
    <scope>NUCLEOTIDE SEQUENCE [LARGE SCALE GENOMIC DNA]</scope>
    <source>
        <strain evidence="2">DUOXIRENSHENG_FW03</strain>
        <tissue evidence="2">Leaves</tissue>
    </source>
</reference>
<protein>
    <recommendedName>
        <fullName evidence="4">Secreted protein</fullName>
    </recommendedName>
</protein>
<evidence type="ECO:0000313" key="2">
    <source>
        <dbReference type="EMBL" id="KAK7386620.1"/>
    </source>
</evidence>
<feature type="signal peptide" evidence="1">
    <location>
        <begin position="1"/>
        <end position="28"/>
    </location>
</feature>
<evidence type="ECO:0000256" key="1">
    <source>
        <dbReference type="SAM" id="SignalP"/>
    </source>
</evidence>
<accession>A0AAN9RZZ2</accession>